<dbReference type="SUPFAM" id="SSF50249">
    <property type="entry name" value="Nucleic acid-binding proteins"/>
    <property type="match status" value="1"/>
</dbReference>
<evidence type="ECO:0000313" key="9">
    <source>
        <dbReference type="EMBL" id="AMM44941.1"/>
    </source>
</evidence>
<dbReference type="InterPro" id="IPR004150">
    <property type="entry name" value="NAD_DNA_ligase_OB"/>
</dbReference>
<keyword evidence="2 9" id="KW-0436">Ligase</keyword>
<evidence type="ECO:0000259" key="8">
    <source>
        <dbReference type="SMART" id="SM00532"/>
    </source>
</evidence>
<dbReference type="GO" id="GO:0006281">
    <property type="term" value="P:DNA repair"/>
    <property type="evidence" value="ECO:0007669"/>
    <property type="project" value="InterPro"/>
</dbReference>
<sequence>MSNTQVLESKIKELSQAYYGGQSVVTDETFDALVDELRKIDPGNPVLTQVGWGFDVSKSNLTKVTHTYGKVGSLDKVKSVRGVVKNLGEKNLIGTPKLDGLTVVAYYTNGIFTRGVTRGDGTTGQDVTYKIKDKVPAVIGEFTGAIRGEFILPLTNWKKFYPDAPSPRNTASGVINRKSVSDEELSRFEYIVYQVVGGNIAFDEKDDMLFWLKDAGFKVVPFGVYPSLKCEPEYMKSEIDRMSKELDLPLDGMVLEDNLLVTENGNGRVIADQVAYKVQNDTAVARIKSIKWSLTRTGKYTPVAILEPTELSGATIRRASVYNAEYVEKHKLGAGALVTIVRSGEIIPVVLDVIEPSDEALPTHTEDGEPLVREGTDLKLASESSNHLTRARLIHWIERIGATDGIGGKVLDKVLEELGIDKIQDIYTKDYDVNSLHGLNGFGESTTGKVHEMFSKLKSPITPKRFLIALGLPSLAGSSAEKLIASVGLDGILEGKVTSSTKIKGVNKNAIGGIVSNIDLIKEIASLVKFKEVDPAPTTSQEVRFKVALTGKLNNGRKRSELEKLLKENGIGTGDVKSGTKYLITNNPDPTSSKGKKAKKEGIEIITEDAFLAKYNLSY</sequence>
<reference evidence="9 10" key="1">
    <citation type="submission" date="2015-08" db="EMBL/GenBank/DDBJ databases">
        <authorList>
            <person name="Babu N.S."/>
            <person name="Beckwith C.J."/>
            <person name="Beseler K.G."/>
            <person name="Brison A."/>
            <person name="Carone J.V."/>
            <person name="Caskin T.P."/>
            <person name="Diamond M."/>
            <person name="Durham M.E."/>
            <person name="Foxe J.M."/>
            <person name="Go M."/>
            <person name="Henderson B.A."/>
            <person name="Jones I.B."/>
            <person name="McGettigan J.A."/>
            <person name="Micheletti S.J."/>
            <person name="Nasrallah M.E."/>
            <person name="Ortiz D."/>
            <person name="Piller C.R."/>
            <person name="Privatt S.R."/>
            <person name="Schneider S.L."/>
            <person name="Sharp S."/>
            <person name="Smith T.C."/>
            <person name="Stanton J.D."/>
            <person name="Ullery H.E."/>
            <person name="Wilson R.J."/>
            <person name="Serrano M.G."/>
            <person name="Buck G."/>
            <person name="Lee V."/>
            <person name="Wang Y."/>
            <person name="Carvalho R."/>
            <person name="Voegtly L."/>
            <person name="Shi R."/>
            <person name="Duckworth R."/>
            <person name="Johnson A."/>
            <person name="Loviza R."/>
            <person name="Walstead R."/>
            <person name="Shah Z."/>
            <person name="Kiflezghi M."/>
            <person name="Wade K."/>
            <person name="Ball S.L."/>
            <person name="Bradley K.W."/>
            <person name="Asai D.J."/>
            <person name="Bowman C.A."/>
            <person name="Russell D.A."/>
            <person name="Pope W.H."/>
            <person name="Jacobs-Sera D."/>
            <person name="Hendrix R.W."/>
            <person name="Hatfull G.F."/>
        </authorList>
    </citation>
    <scope>NUCLEOTIDE SEQUENCE [LARGE SCALE GENOMIC DNA]</scope>
</reference>
<dbReference type="InterPro" id="IPR036420">
    <property type="entry name" value="BRCT_dom_sf"/>
</dbReference>
<keyword evidence="5" id="KW-0862">Zinc</keyword>
<evidence type="ECO:0000256" key="6">
    <source>
        <dbReference type="ARBA" id="ARBA00023027"/>
    </source>
</evidence>
<dbReference type="SMART" id="SM00532">
    <property type="entry name" value="LIGANc"/>
    <property type="match status" value="1"/>
</dbReference>
<comment type="catalytic activity">
    <reaction evidence="7">
        <text>NAD(+) + (deoxyribonucleotide)n-3'-hydroxyl + 5'-phospho-(deoxyribonucleotide)m = (deoxyribonucleotide)n+m + AMP + beta-nicotinamide D-nucleotide.</text>
        <dbReference type="EC" id="6.5.1.2"/>
    </reaction>
</comment>
<dbReference type="InterPro" id="IPR001357">
    <property type="entry name" value="BRCT_dom"/>
</dbReference>
<dbReference type="Pfam" id="PF03120">
    <property type="entry name" value="OB_DNA_ligase"/>
    <property type="match status" value="1"/>
</dbReference>
<dbReference type="KEGG" id="vg:29125310"/>
<accession>A0A127AYW8</accession>
<dbReference type="GeneID" id="29125310"/>
<dbReference type="InterPro" id="IPR013839">
    <property type="entry name" value="DNAligase_adenylation"/>
</dbReference>
<evidence type="ECO:0000256" key="7">
    <source>
        <dbReference type="ARBA" id="ARBA00034005"/>
    </source>
</evidence>
<dbReference type="InterPro" id="IPR012340">
    <property type="entry name" value="NA-bd_OB-fold"/>
</dbReference>
<dbReference type="Pfam" id="PF01653">
    <property type="entry name" value="DNA_ligase_aden"/>
    <property type="match status" value="1"/>
</dbReference>
<dbReference type="PIRSF" id="PIRSF001604">
    <property type="entry name" value="LigA"/>
    <property type="match status" value="1"/>
</dbReference>
<protein>
    <recommendedName>
        <fullName evidence="1">DNA ligase (NAD(+))</fullName>
        <ecNumber evidence="1">6.5.1.2</ecNumber>
    </recommendedName>
</protein>
<dbReference type="RefSeq" id="YP_009302530.1">
    <property type="nucleotide sequence ID" value="NC_031245.1"/>
</dbReference>
<evidence type="ECO:0000256" key="3">
    <source>
        <dbReference type="ARBA" id="ARBA00022705"/>
    </source>
</evidence>
<dbReference type="EMBL" id="KT624200">
    <property type="protein sequence ID" value="AMM44941.1"/>
    <property type="molecule type" value="Genomic_DNA"/>
</dbReference>
<dbReference type="Gene3D" id="2.40.50.140">
    <property type="entry name" value="Nucleic acid-binding proteins"/>
    <property type="match status" value="1"/>
</dbReference>
<evidence type="ECO:0000256" key="4">
    <source>
        <dbReference type="ARBA" id="ARBA00022723"/>
    </source>
</evidence>
<evidence type="ECO:0000313" key="10">
    <source>
        <dbReference type="Proteomes" id="UP000203261"/>
    </source>
</evidence>
<dbReference type="Proteomes" id="UP000203261">
    <property type="component" value="Segment"/>
</dbReference>
<keyword evidence="6" id="KW-0520">NAD</keyword>
<proteinExistence type="predicted"/>
<dbReference type="SUPFAM" id="SSF52113">
    <property type="entry name" value="BRCT domain"/>
    <property type="match status" value="1"/>
</dbReference>
<keyword evidence="4" id="KW-0479">Metal-binding</keyword>
<dbReference type="EC" id="6.5.1.2" evidence="1"/>
<organism evidence="9 10">
    <name type="scientific">Bacillus phage SP-15</name>
    <dbReference type="NCBI Taxonomy" id="1792032"/>
    <lineage>
        <taxon>Viruses</taxon>
        <taxon>Duplodnaviria</taxon>
        <taxon>Heunggongvirae</taxon>
        <taxon>Uroviricota</taxon>
        <taxon>Caudoviricetes</taxon>
        <taxon>Thornevirus</taxon>
        <taxon>Thornevirus SP15</taxon>
    </lineage>
</organism>
<evidence type="ECO:0000256" key="5">
    <source>
        <dbReference type="ARBA" id="ARBA00022833"/>
    </source>
</evidence>
<dbReference type="Gene3D" id="3.40.50.10190">
    <property type="entry name" value="BRCT domain"/>
    <property type="match status" value="1"/>
</dbReference>
<keyword evidence="3" id="KW-0235">DNA replication</keyword>
<dbReference type="InterPro" id="IPR001679">
    <property type="entry name" value="DNA_ligase"/>
</dbReference>
<dbReference type="InterPro" id="IPR013840">
    <property type="entry name" value="DNAligase_N"/>
</dbReference>
<gene>
    <name evidence="9" type="ORF">SP15_143</name>
</gene>
<dbReference type="GO" id="GO:0006260">
    <property type="term" value="P:DNA replication"/>
    <property type="evidence" value="ECO:0007669"/>
    <property type="project" value="UniProtKB-KW"/>
</dbReference>
<dbReference type="SUPFAM" id="SSF56091">
    <property type="entry name" value="DNA ligase/mRNA capping enzyme, catalytic domain"/>
    <property type="match status" value="1"/>
</dbReference>
<dbReference type="OrthoDB" id="2744at10239"/>
<evidence type="ECO:0000256" key="1">
    <source>
        <dbReference type="ARBA" id="ARBA00012722"/>
    </source>
</evidence>
<keyword evidence="10" id="KW-1185">Reference proteome</keyword>
<dbReference type="GO" id="GO:0003911">
    <property type="term" value="F:DNA ligase (NAD+) activity"/>
    <property type="evidence" value="ECO:0007669"/>
    <property type="project" value="UniProtKB-EC"/>
</dbReference>
<evidence type="ECO:0000256" key="2">
    <source>
        <dbReference type="ARBA" id="ARBA00022598"/>
    </source>
</evidence>
<dbReference type="Gene3D" id="3.30.470.30">
    <property type="entry name" value="DNA ligase/mRNA capping enzyme"/>
    <property type="match status" value="1"/>
</dbReference>
<feature type="domain" description="NAD-dependent DNA ligase N-terminal" evidence="8">
    <location>
        <begin position="1"/>
        <end position="401"/>
    </location>
</feature>
<dbReference type="Pfam" id="PF00533">
    <property type="entry name" value="BRCT"/>
    <property type="match status" value="1"/>
</dbReference>
<name>A0A127AYW8_9CAUD</name>